<dbReference type="GO" id="GO:0016740">
    <property type="term" value="F:transferase activity"/>
    <property type="evidence" value="ECO:0007669"/>
    <property type="project" value="UniProtKB-ARBA"/>
</dbReference>
<dbReference type="Gene3D" id="3.30.56.10">
    <property type="match status" value="1"/>
</dbReference>
<dbReference type="GO" id="GO:0009328">
    <property type="term" value="C:phenylalanine-tRNA ligase complex"/>
    <property type="evidence" value="ECO:0007669"/>
    <property type="project" value="TreeGrafter"/>
</dbReference>
<protein>
    <recommendedName>
        <fullName evidence="2">phenylalanine--tRNA ligase</fullName>
        <ecNumber evidence="2">6.1.1.20</ecNumber>
    </recommendedName>
</protein>
<evidence type="ECO:0000256" key="6">
    <source>
        <dbReference type="ARBA" id="ARBA00022840"/>
    </source>
</evidence>
<dbReference type="Pfam" id="PF03484">
    <property type="entry name" value="B5"/>
    <property type="match status" value="1"/>
</dbReference>
<comment type="caution">
    <text evidence="11">The sequence shown here is derived from an EMBL/GenBank/DDBJ whole genome shotgun (WGS) entry which is preliminary data.</text>
</comment>
<comment type="cofactor">
    <cofactor evidence="1">
        <name>Mg(2+)</name>
        <dbReference type="ChEBI" id="CHEBI:18420"/>
    </cofactor>
</comment>
<accession>A0A7X3BZ55</accession>
<dbReference type="InterPro" id="IPR009061">
    <property type="entry name" value="DNA-bd_dom_put_sf"/>
</dbReference>
<gene>
    <name evidence="11" type="ORF">GM545_14235</name>
</gene>
<dbReference type="AlphaFoldDB" id="A0A7X3BZ55"/>
<dbReference type="Proteomes" id="UP000467349">
    <property type="component" value="Unassembled WGS sequence"/>
</dbReference>
<evidence type="ECO:0000256" key="1">
    <source>
        <dbReference type="ARBA" id="ARBA00001946"/>
    </source>
</evidence>
<dbReference type="GO" id="GO:0000287">
    <property type="term" value="F:magnesium ion binding"/>
    <property type="evidence" value="ECO:0007669"/>
    <property type="project" value="InterPro"/>
</dbReference>
<evidence type="ECO:0000313" key="11">
    <source>
        <dbReference type="EMBL" id="MTV44688.1"/>
    </source>
</evidence>
<evidence type="ECO:0000256" key="7">
    <source>
        <dbReference type="ARBA" id="ARBA00022842"/>
    </source>
</evidence>
<dbReference type="GO" id="GO:0006432">
    <property type="term" value="P:phenylalanyl-tRNA aminoacylation"/>
    <property type="evidence" value="ECO:0007669"/>
    <property type="project" value="InterPro"/>
</dbReference>
<dbReference type="Pfam" id="PF17759">
    <property type="entry name" value="tRNA_synthFbeta"/>
    <property type="match status" value="1"/>
</dbReference>
<evidence type="ECO:0000256" key="2">
    <source>
        <dbReference type="ARBA" id="ARBA00012814"/>
    </source>
</evidence>
<dbReference type="PROSITE" id="PS51483">
    <property type="entry name" value="B5"/>
    <property type="match status" value="1"/>
</dbReference>
<dbReference type="SMART" id="SM00874">
    <property type="entry name" value="B5"/>
    <property type="match status" value="1"/>
</dbReference>
<dbReference type="InterPro" id="IPR041616">
    <property type="entry name" value="PheRS_beta_core"/>
</dbReference>
<evidence type="ECO:0000256" key="8">
    <source>
        <dbReference type="ARBA" id="ARBA00022917"/>
    </source>
</evidence>
<name>A0A7X3BZ55_STREE</name>
<evidence type="ECO:0000256" key="9">
    <source>
        <dbReference type="ARBA" id="ARBA00023146"/>
    </source>
</evidence>
<dbReference type="InterPro" id="IPR045060">
    <property type="entry name" value="Phe-tRNA-ligase_IIc_bsu"/>
</dbReference>
<dbReference type="InterPro" id="IPR045864">
    <property type="entry name" value="aa-tRNA-synth_II/BPL/LPL"/>
</dbReference>
<dbReference type="InterPro" id="IPR005147">
    <property type="entry name" value="tRNA_synthase_B5-dom"/>
</dbReference>
<keyword evidence="4" id="KW-0479">Metal-binding</keyword>
<dbReference type="GO" id="GO:0140096">
    <property type="term" value="F:catalytic activity, acting on a protein"/>
    <property type="evidence" value="ECO:0007669"/>
    <property type="project" value="UniProtKB-ARBA"/>
</dbReference>
<dbReference type="GO" id="GO:0003723">
    <property type="term" value="F:RNA binding"/>
    <property type="evidence" value="ECO:0007669"/>
    <property type="project" value="InterPro"/>
</dbReference>
<dbReference type="EC" id="6.1.1.20" evidence="2"/>
<proteinExistence type="predicted"/>
<sequence>VISIDTSDFFKEISFTVSVPRRRWDITIEADLFEEIARIYGYDRLPTSLPKDDGTAGELTVTQKLRRQVRTIAEGAGLTEIITYALT</sequence>
<organism evidence="11 12">
    <name type="scientific">Streptococcus pneumoniae</name>
    <dbReference type="NCBI Taxonomy" id="1313"/>
    <lineage>
        <taxon>Bacteria</taxon>
        <taxon>Bacillati</taxon>
        <taxon>Bacillota</taxon>
        <taxon>Bacilli</taxon>
        <taxon>Lactobacillales</taxon>
        <taxon>Streptococcaceae</taxon>
        <taxon>Streptococcus</taxon>
    </lineage>
</organism>
<feature type="non-terminal residue" evidence="11">
    <location>
        <position position="87"/>
    </location>
</feature>
<evidence type="ECO:0000256" key="3">
    <source>
        <dbReference type="ARBA" id="ARBA00022598"/>
    </source>
</evidence>
<reference evidence="11 12" key="1">
    <citation type="submission" date="2019-11" db="EMBL/GenBank/DDBJ databases">
        <title>Growth characteristics of pneumococcus vary with the chemical composition of the capsule and with environmental conditions.</title>
        <authorList>
            <person name="Tothpal A."/>
            <person name="Desobry K."/>
            <person name="Joshi S."/>
            <person name="Wyllie A.L."/>
            <person name="Weinberger D.M."/>
        </authorList>
    </citation>
    <scope>NUCLEOTIDE SEQUENCE [LARGE SCALE GENOMIC DNA]</scope>
    <source>
        <strain evidence="12">pnumococcus09N</strain>
    </source>
</reference>
<evidence type="ECO:0000313" key="12">
    <source>
        <dbReference type="Proteomes" id="UP000467349"/>
    </source>
</evidence>
<keyword evidence="8" id="KW-0648">Protein biosynthesis</keyword>
<keyword evidence="6" id="KW-0067">ATP-binding</keyword>
<dbReference type="PANTHER" id="PTHR10947">
    <property type="entry name" value="PHENYLALANYL-TRNA SYNTHETASE BETA CHAIN AND LEUCINE-RICH REPEAT-CONTAINING PROTEIN 47"/>
    <property type="match status" value="1"/>
</dbReference>
<dbReference type="EMBL" id="WNHU01000688">
    <property type="protein sequence ID" value="MTV44688.1"/>
    <property type="molecule type" value="Genomic_DNA"/>
</dbReference>
<dbReference type="SUPFAM" id="SSF55681">
    <property type="entry name" value="Class II aaRS and biotin synthetases"/>
    <property type="match status" value="1"/>
</dbReference>
<evidence type="ECO:0000256" key="4">
    <source>
        <dbReference type="ARBA" id="ARBA00022723"/>
    </source>
</evidence>
<keyword evidence="5" id="KW-0547">Nucleotide-binding</keyword>
<keyword evidence="3 11" id="KW-0436">Ligase</keyword>
<feature type="domain" description="B5" evidence="10">
    <location>
        <begin position="1"/>
        <end position="47"/>
    </location>
</feature>
<keyword evidence="7" id="KW-0460">Magnesium</keyword>
<evidence type="ECO:0000259" key="10">
    <source>
        <dbReference type="PROSITE" id="PS51483"/>
    </source>
</evidence>
<dbReference type="GO" id="GO:0005524">
    <property type="term" value="F:ATP binding"/>
    <property type="evidence" value="ECO:0007669"/>
    <property type="project" value="UniProtKB-KW"/>
</dbReference>
<dbReference type="GO" id="GO:0004826">
    <property type="term" value="F:phenylalanine-tRNA ligase activity"/>
    <property type="evidence" value="ECO:0007669"/>
    <property type="project" value="UniProtKB-EC"/>
</dbReference>
<dbReference type="SUPFAM" id="SSF46955">
    <property type="entry name" value="Putative DNA-binding domain"/>
    <property type="match status" value="1"/>
</dbReference>
<feature type="non-terminal residue" evidence="11">
    <location>
        <position position="1"/>
    </location>
</feature>
<keyword evidence="9" id="KW-0030">Aminoacyl-tRNA synthetase</keyword>
<dbReference type="PANTHER" id="PTHR10947:SF0">
    <property type="entry name" value="PHENYLALANINE--TRNA LIGASE BETA SUBUNIT"/>
    <property type="match status" value="1"/>
</dbReference>
<evidence type="ECO:0000256" key="5">
    <source>
        <dbReference type="ARBA" id="ARBA00022741"/>
    </source>
</evidence>